<dbReference type="SUPFAM" id="SSF49299">
    <property type="entry name" value="PKD domain"/>
    <property type="match status" value="1"/>
</dbReference>
<dbReference type="CDD" id="cd00146">
    <property type="entry name" value="PKD"/>
    <property type="match status" value="1"/>
</dbReference>
<dbReference type="Proteomes" id="UP000292209">
    <property type="component" value="Unassembled WGS sequence"/>
</dbReference>
<dbReference type="PANTHER" id="PTHR46534">
    <property type="entry name" value="IGGFC_BINDING DOMAIN-CONTAINING PROTEIN"/>
    <property type="match status" value="1"/>
</dbReference>
<dbReference type="RefSeq" id="WP_130276208.1">
    <property type="nucleotide sequence ID" value="NZ_SGXG01000001.1"/>
</dbReference>
<dbReference type="AlphaFoldDB" id="A0A4Q7PER6"/>
<accession>A0A4Q7PER6</accession>
<proteinExistence type="predicted"/>
<dbReference type="Pfam" id="PF18911">
    <property type="entry name" value="PKD_4"/>
    <property type="match status" value="1"/>
</dbReference>
<protein>
    <submittedName>
        <fullName evidence="2">PKD domain-containing protein</fullName>
    </submittedName>
</protein>
<gene>
    <name evidence="2" type="ORF">BC751_2948</name>
</gene>
<dbReference type="InterPro" id="IPR013783">
    <property type="entry name" value="Ig-like_fold"/>
</dbReference>
<name>A0A4Q7PER6_9BACT</name>
<keyword evidence="3" id="KW-1185">Reference proteome</keyword>
<dbReference type="InterPro" id="IPR025667">
    <property type="entry name" value="SprB_repeat"/>
</dbReference>
<evidence type="ECO:0000313" key="2">
    <source>
        <dbReference type="EMBL" id="RZS97342.1"/>
    </source>
</evidence>
<reference evidence="2 3" key="1">
    <citation type="submission" date="2019-02" db="EMBL/GenBank/DDBJ databases">
        <title>Genomic Encyclopedia of Archaeal and Bacterial Type Strains, Phase II (KMG-II): from individual species to whole genera.</title>
        <authorList>
            <person name="Goeker M."/>
        </authorList>
    </citation>
    <scope>NUCLEOTIDE SEQUENCE [LARGE SCALE GENOMIC DNA]</scope>
    <source>
        <strain evidence="2 3">DSM 21411</strain>
    </source>
</reference>
<dbReference type="Pfam" id="PF13585">
    <property type="entry name" value="CHU_C"/>
    <property type="match status" value="1"/>
</dbReference>
<dbReference type="InterPro" id="IPR035234">
    <property type="entry name" value="IgGFc-bd_N"/>
</dbReference>
<organism evidence="2 3">
    <name type="scientific">Cecembia calidifontis</name>
    <dbReference type="NCBI Taxonomy" id="1187080"/>
    <lineage>
        <taxon>Bacteria</taxon>
        <taxon>Pseudomonadati</taxon>
        <taxon>Bacteroidota</taxon>
        <taxon>Cytophagia</taxon>
        <taxon>Cytophagales</taxon>
        <taxon>Cyclobacteriaceae</taxon>
        <taxon>Cecembia</taxon>
    </lineage>
</organism>
<feature type="domain" description="PKD" evidence="1">
    <location>
        <begin position="500"/>
        <end position="533"/>
    </location>
</feature>
<comment type="caution">
    <text evidence="2">The sequence shown here is derived from an EMBL/GenBank/DDBJ whole genome shotgun (WGS) entry which is preliminary data.</text>
</comment>
<dbReference type="PANTHER" id="PTHR46534:SF2">
    <property type="entry name" value="VWFD DOMAIN-CONTAINING PROTEIN"/>
    <property type="match status" value="1"/>
</dbReference>
<dbReference type="EMBL" id="SGXG01000001">
    <property type="protein sequence ID" value="RZS97342.1"/>
    <property type="molecule type" value="Genomic_DNA"/>
</dbReference>
<dbReference type="InterPro" id="IPR035986">
    <property type="entry name" value="PKD_dom_sf"/>
</dbReference>
<dbReference type="Gene3D" id="2.60.40.10">
    <property type="entry name" value="Immunoglobulins"/>
    <property type="match status" value="1"/>
</dbReference>
<dbReference type="PROSITE" id="PS50093">
    <property type="entry name" value="PKD"/>
    <property type="match status" value="1"/>
</dbReference>
<evidence type="ECO:0000313" key="3">
    <source>
        <dbReference type="Proteomes" id="UP000292209"/>
    </source>
</evidence>
<dbReference type="InterPro" id="IPR000601">
    <property type="entry name" value="PKD_dom"/>
</dbReference>
<dbReference type="OrthoDB" id="7794186at2"/>
<evidence type="ECO:0000259" key="1">
    <source>
        <dbReference type="PROSITE" id="PS50093"/>
    </source>
</evidence>
<dbReference type="Pfam" id="PF13573">
    <property type="entry name" value="SprB"/>
    <property type="match status" value="2"/>
</dbReference>
<dbReference type="Pfam" id="PF17517">
    <property type="entry name" value="IgGFc_binding"/>
    <property type="match status" value="1"/>
</dbReference>
<sequence>MFKNFLRSFLLILFLFLGQIEKSYAQLSTVGREFWIGFMENNRVQNFNNPANSALDYGIVLITAAEPAFGFVQYAGRQVNFDLQQGEQFFYKIEDQDMLHRSSGVVENKGVFIQSSGNVSVYAFNERSRSADGTVVLPIPSLGKDYYVVSHYEIMTAPTNLPYTPNVNDESLFLIVGVEDNTRIEVVPSVFTLSGNAANTPFFINLNAGQSYQVKAKADLTGSRVRVVGDNIDDCKNIAVFGGNKWTSVGNCGGANDHLFQQLYPTKTWGTDYLHVSLAGRTSGELVKVVASENNTQVFVDGQNAGTIDAGKFLTFEFEADAVKRIQTDKPSSVTVFSKSQECNRPGSPMYLDGDPFMISYSPTQQLLRSVTFNAIQLPVVTVHYVNIIAKTASVGLTRLDGQNVGNRFTPFPQQPEFSYARIPIDQGVHSLSNPEGFIAYVYGFGDVESYGYAAGASLDNLNFEIEPFYEFEIEGDKVACLNQNGRWQIFPENEIFTFFLWDFGDGSALKEGKEVEHIFTRKGEYEVKVIASVSPNSCDLQEEVLFKVEVRDVEGEILGVTSVCPDVEEITYSFKSADPFQKVIWRQEGGEIIDSDEEKGLVTIRWGAANPNARLYATPFTLEGCPLDEISIQITINPLIQSTIPQGEIQVCFDPELEFKYSVSNPLNSRGYEWFVEQGSIVGAREGPVIKIRWDIPGVKGRVWFREYSLIDDSCEGESPKLEVTVNQAFVLENVEKSNVSCFGANDGQISLSVAGGILPLSYDWSHDPALNAPNASNLLAGKYRVKVMDAFGCELISEEIEITQPEILQLSSLETSGTSCFGRADGKAVIELTGGIPPYTIDYPNTAINRNTYALENLESGNYDLNITDGNGCRLNLVFEIESPLPVLLEVTQTRPSCPGQSNGELFVTPGAGFIPLQYSWNYNDEQGQLLTGLPRGVYQVVAKDANGCEALGTAEVREEAPIVRMPTGYKLGEDLFVGVSNCEIAFNLTIFNRWGQLIYNGSSGWDGKINGENAPLGTYSYLFQYHFQMNGDDVRMEKRGVFTLIFLMHNLFAPQMLILNKFRIDGYSLSET</sequence>